<accession>A0A1F8DRP9</accession>
<dbReference type="STRING" id="1802555.A2755_02765"/>
<sequence>MKTLIMVLFSFVIVISAFAQNSKPPNMPERDDGVECPDSVKNQAPTTNQKPAKKQKYLQIGADPVEWDRVLQDGEMAVKITEDIYVSTLGKSGKRSNGLMPKGTIAIVDAVAFKNGSARDWLIAVCGNPTFQIAGKNAKSLVPLDLSNTIPFAYYSDGIQVDIANNEMVQSQLVYIPDSTWFTNVESELHEISSGQKRIESYFVELFEKLDKKSYFERNWGWIVPLATVVIGAVIYLLIPEKETKEIHYDNTGWVPPGDPKPGKRLAEIFRNVFSFKMALN</sequence>
<dbReference type="EMBL" id="MGIP01000011">
    <property type="protein sequence ID" value="OGM91291.1"/>
    <property type="molecule type" value="Genomic_DNA"/>
</dbReference>
<feature type="region of interest" description="Disordered" evidence="1">
    <location>
        <begin position="24"/>
        <end position="54"/>
    </location>
</feature>
<evidence type="ECO:0000256" key="1">
    <source>
        <dbReference type="SAM" id="MobiDB-lite"/>
    </source>
</evidence>
<gene>
    <name evidence="4" type="ORF">A2755_02765</name>
</gene>
<feature type="signal peptide" evidence="3">
    <location>
        <begin position="1"/>
        <end position="19"/>
    </location>
</feature>
<dbReference type="Proteomes" id="UP000177029">
    <property type="component" value="Unassembled WGS sequence"/>
</dbReference>
<proteinExistence type="predicted"/>
<organism evidence="4 5">
    <name type="scientific">Candidatus Wolfebacteria bacterium RIFCSPHIGHO2_01_FULL_48_22</name>
    <dbReference type="NCBI Taxonomy" id="1802555"/>
    <lineage>
        <taxon>Bacteria</taxon>
        <taxon>Candidatus Wolfeibacteriota</taxon>
    </lineage>
</organism>
<dbReference type="AlphaFoldDB" id="A0A1F8DRP9"/>
<name>A0A1F8DRP9_9BACT</name>
<keyword evidence="2" id="KW-0472">Membrane</keyword>
<evidence type="ECO:0000313" key="5">
    <source>
        <dbReference type="Proteomes" id="UP000177029"/>
    </source>
</evidence>
<keyword evidence="3" id="KW-0732">Signal</keyword>
<keyword evidence="2" id="KW-0812">Transmembrane</keyword>
<reference evidence="4 5" key="1">
    <citation type="journal article" date="2016" name="Nat. Commun.">
        <title>Thousands of microbial genomes shed light on interconnected biogeochemical processes in an aquifer system.</title>
        <authorList>
            <person name="Anantharaman K."/>
            <person name="Brown C.T."/>
            <person name="Hug L.A."/>
            <person name="Sharon I."/>
            <person name="Castelle C.J."/>
            <person name="Probst A.J."/>
            <person name="Thomas B.C."/>
            <person name="Singh A."/>
            <person name="Wilkins M.J."/>
            <person name="Karaoz U."/>
            <person name="Brodie E.L."/>
            <person name="Williams K.H."/>
            <person name="Hubbard S.S."/>
            <person name="Banfield J.F."/>
        </authorList>
    </citation>
    <scope>NUCLEOTIDE SEQUENCE [LARGE SCALE GENOMIC DNA]</scope>
</reference>
<evidence type="ECO:0000256" key="3">
    <source>
        <dbReference type="SAM" id="SignalP"/>
    </source>
</evidence>
<protein>
    <submittedName>
        <fullName evidence="4">Uncharacterized protein</fullName>
    </submittedName>
</protein>
<feature type="compositionally biased region" description="Polar residues" evidence="1">
    <location>
        <begin position="40"/>
        <end position="50"/>
    </location>
</feature>
<feature type="transmembrane region" description="Helical" evidence="2">
    <location>
        <begin position="220"/>
        <end position="239"/>
    </location>
</feature>
<evidence type="ECO:0000313" key="4">
    <source>
        <dbReference type="EMBL" id="OGM91291.1"/>
    </source>
</evidence>
<comment type="caution">
    <text evidence="4">The sequence shown here is derived from an EMBL/GenBank/DDBJ whole genome shotgun (WGS) entry which is preliminary data.</text>
</comment>
<keyword evidence="2" id="KW-1133">Transmembrane helix</keyword>
<evidence type="ECO:0000256" key="2">
    <source>
        <dbReference type="SAM" id="Phobius"/>
    </source>
</evidence>
<feature type="chain" id="PRO_5009535184" evidence="3">
    <location>
        <begin position="20"/>
        <end position="281"/>
    </location>
</feature>